<dbReference type="OrthoDB" id="1551390at2"/>
<dbReference type="Pfam" id="PF13432">
    <property type="entry name" value="TPR_16"/>
    <property type="match status" value="1"/>
</dbReference>
<dbReference type="SUPFAM" id="SSF48452">
    <property type="entry name" value="TPR-like"/>
    <property type="match status" value="1"/>
</dbReference>
<gene>
    <name evidence="2" type="ORF">EGK74_04475</name>
</gene>
<dbReference type="InterPro" id="IPR019734">
    <property type="entry name" value="TPR_rpt"/>
</dbReference>
<proteinExistence type="predicted"/>
<name>A0A3N4N188_9NEIS</name>
<dbReference type="AlphaFoldDB" id="A0A3N4N188"/>
<accession>A0A3N4N188</accession>
<evidence type="ECO:0000313" key="3">
    <source>
        <dbReference type="Proteomes" id="UP000272412"/>
    </source>
</evidence>
<keyword evidence="3" id="KW-1185">Reference proteome</keyword>
<feature type="repeat" description="TPR" evidence="1">
    <location>
        <begin position="89"/>
        <end position="122"/>
    </location>
</feature>
<keyword evidence="1" id="KW-0802">TPR repeat</keyword>
<dbReference type="SMART" id="SM00028">
    <property type="entry name" value="TPR"/>
    <property type="match status" value="3"/>
</dbReference>
<comment type="caution">
    <text evidence="2">The sequence shown here is derived from an EMBL/GenBank/DDBJ whole genome shotgun (WGS) entry which is preliminary data.</text>
</comment>
<dbReference type="Proteomes" id="UP000272412">
    <property type="component" value="Unassembled WGS sequence"/>
</dbReference>
<organism evidence="2 3">
    <name type="scientific">Neisseria weixii</name>
    <dbReference type="NCBI Taxonomy" id="1853276"/>
    <lineage>
        <taxon>Bacteria</taxon>
        <taxon>Pseudomonadati</taxon>
        <taxon>Pseudomonadota</taxon>
        <taxon>Betaproteobacteria</taxon>
        <taxon>Neisseriales</taxon>
        <taxon>Neisseriaceae</taxon>
        <taxon>Neisseria</taxon>
    </lineage>
</organism>
<protein>
    <submittedName>
        <fullName evidence="2">Tetratricopeptide repeat protein</fullName>
    </submittedName>
</protein>
<sequence>MESLNQDLYQQISALCDQGDDLADEGQFNEAVKQYKEAWKLLPEPKSQWEAATWILAAMGDAHFLNGKYRQAVKDLSEALAYINALDNPFIYLRLGQSQFELGEEKAALEALQTAYELGDEELWEGEDEKYLQFLAAKVDGIVIP</sequence>
<dbReference type="EMBL" id="RPFL01000009">
    <property type="protein sequence ID" value="RPD89118.1"/>
    <property type="molecule type" value="Genomic_DNA"/>
</dbReference>
<dbReference type="PROSITE" id="PS50005">
    <property type="entry name" value="TPR"/>
    <property type="match status" value="2"/>
</dbReference>
<dbReference type="InterPro" id="IPR011990">
    <property type="entry name" value="TPR-like_helical_dom_sf"/>
</dbReference>
<reference evidence="2 3" key="1">
    <citation type="submission" date="2018-11" db="EMBL/GenBank/DDBJ databases">
        <title>Neisseria weixii sp. nov. isolated from the rectal contents of plateau pika (Ochotona cruzoniae).</title>
        <authorList>
            <person name="Zhang G."/>
        </authorList>
    </citation>
    <scope>NUCLEOTIDE SEQUENCE [LARGE SCALE GENOMIC DNA]</scope>
    <source>
        <strain evidence="2 3">10009</strain>
    </source>
</reference>
<feature type="repeat" description="TPR" evidence="1">
    <location>
        <begin position="12"/>
        <end position="45"/>
    </location>
</feature>
<dbReference type="RefSeq" id="WP_123804000.1">
    <property type="nucleotide sequence ID" value="NZ_RPFL01000009.1"/>
</dbReference>
<evidence type="ECO:0000313" key="2">
    <source>
        <dbReference type="EMBL" id="RPD89118.1"/>
    </source>
</evidence>
<evidence type="ECO:0000256" key="1">
    <source>
        <dbReference type="PROSITE-ProRule" id="PRU00339"/>
    </source>
</evidence>
<dbReference type="Gene3D" id="1.25.40.10">
    <property type="entry name" value="Tetratricopeptide repeat domain"/>
    <property type="match status" value="1"/>
</dbReference>